<protein>
    <recommendedName>
        <fullName evidence="2">DUF7122 domain-containing protein</fullName>
    </recommendedName>
</protein>
<dbReference type="STRING" id="358396.CHINAEXTREME_15945"/>
<dbReference type="Pfam" id="PF23437">
    <property type="entry name" value="DUF7122"/>
    <property type="match status" value="1"/>
</dbReference>
<evidence type="ECO:0000313" key="3">
    <source>
        <dbReference type="EMBL" id="APW99169.1"/>
    </source>
</evidence>
<reference evidence="4 5" key="2">
    <citation type="journal article" date="2014" name="PLoS Genet.">
        <title>Phylogenetically driven sequencing of extremely halophilic archaea reveals strategies for static and dynamic osmo-response.</title>
        <authorList>
            <person name="Becker E.A."/>
            <person name="Seitzer P.M."/>
            <person name="Tritt A."/>
            <person name="Larsen D."/>
            <person name="Krusor M."/>
            <person name="Yao A.I."/>
            <person name="Wu D."/>
            <person name="Madern D."/>
            <person name="Eisen J.A."/>
            <person name="Darling A.E."/>
            <person name="Facciotti M.T."/>
        </authorList>
    </citation>
    <scope>NUCLEOTIDE SEQUENCE [LARGE SCALE GENOMIC DNA]</scope>
    <source>
        <strain evidence="4 5">AJ5</strain>
    </source>
</reference>
<evidence type="ECO:0000313" key="5">
    <source>
        <dbReference type="Proteomes" id="UP000011555"/>
    </source>
</evidence>
<dbReference type="EMBL" id="CP019285">
    <property type="protein sequence ID" value="APW99169.1"/>
    <property type="molecule type" value="Genomic_DNA"/>
</dbReference>
<gene>
    <name evidence="4" type="ORF">C445_15536</name>
    <name evidence="3" type="ORF">CHINAEXTREME_15945</name>
</gene>
<reference evidence="3 6" key="1">
    <citation type="journal article" date="2011" name="J. Bacteriol.">
        <title>Genome sequence of Halobiforma lacisalsi AJ5, an extremely halophilic archaeon which harbors a bop gene.</title>
        <authorList>
            <person name="Jiang X."/>
            <person name="Wang S."/>
            <person name="Cheng H."/>
            <person name="Huo Y."/>
            <person name="Zhang X."/>
            <person name="Zhu X."/>
            <person name="Han X."/>
            <person name="Ni P."/>
            <person name="Wu M."/>
        </authorList>
    </citation>
    <scope>NUCLEOTIDE SEQUENCE [LARGE SCALE GENOMIC DNA]</scope>
    <source>
        <strain evidence="3 6">AJ5</strain>
    </source>
</reference>
<name>M0LE69_NATLA</name>
<sequence length="199" mass="22412">MRDGGDGRDGRDGGDPLEKNDGQRFDRLPETPADRTVEGRVSREKVLEYFADRFAIPPETFDGHTFWEKGAGKIWIYGGEAPTPVEIEAIGMTCLRTRQEHWKPTTDFVQRFGRHADECVIELDRERARRFAAGEDQELEWDGDWGYLIAAHEVGAGSKGERSGDGEPVDRDALEPLGIGLYVHGELRSMVPKGRQRDL</sequence>
<evidence type="ECO:0000256" key="1">
    <source>
        <dbReference type="SAM" id="MobiDB-lite"/>
    </source>
</evidence>
<reference evidence="3" key="3">
    <citation type="submission" date="2017-01" db="EMBL/GenBank/DDBJ databases">
        <authorList>
            <person name="Mah S.A."/>
            <person name="Swanson W.J."/>
            <person name="Moy G.W."/>
            <person name="Vacquier V.D."/>
        </authorList>
    </citation>
    <scope>NUCLEOTIDE SEQUENCE</scope>
    <source>
        <strain evidence="3">AJ5</strain>
    </source>
</reference>
<dbReference type="eggNOG" id="arCOG02286">
    <property type="taxonomic scope" value="Archaea"/>
</dbReference>
<dbReference type="AlphaFoldDB" id="M0LE69"/>
<feature type="domain" description="DUF7122" evidence="2">
    <location>
        <begin position="18"/>
        <end position="91"/>
    </location>
</feature>
<accession>M0LE69</accession>
<dbReference type="PATRIC" id="fig|358396.7.peg.3152"/>
<evidence type="ECO:0000259" key="2">
    <source>
        <dbReference type="Pfam" id="PF23437"/>
    </source>
</evidence>
<dbReference type="EMBL" id="AOLZ01000056">
    <property type="protein sequence ID" value="EMA30734.1"/>
    <property type="molecule type" value="Genomic_DNA"/>
</dbReference>
<dbReference type="Proteomes" id="UP000011555">
    <property type="component" value="Unassembled WGS sequence"/>
</dbReference>
<dbReference type="GeneID" id="30922647"/>
<evidence type="ECO:0000313" key="4">
    <source>
        <dbReference type="EMBL" id="EMA30734.1"/>
    </source>
</evidence>
<feature type="region of interest" description="Disordered" evidence="1">
    <location>
        <begin position="1"/>
        <end position="39"/>
    </location>
</feature>
<dbReference type="InterPro" id="IPR055546">
    <property type="entry name" value="DUF7122"/>
</dbReference>
<dbReference type="Proteomes" id="UP000186547">
    <property type="component" value="Chromosome"/>
</dbReference>
<proteinExistence type="predicted"/>
<dbReference type="KEGG" id="hlc:CHINAEXTREME15945"/>
<organism evidence="4 5">
    <name type="scientific">Natronobacterium lacisalsi AJ5</name>
    <dbReference type="NCBI Taxonomy" id="358396"/>
    <lineage>
        <taxon>Archaea</taxon>
        <taxon>Methanobacteriati</taxon>
        <taxon>Methanobacteriota</taxon>
        <taxon>Stenosarchaea group</taxon>
        <taxon>Halobacteria</taxon>
        <taxon>Halobacteriales</taxon>
        <taxon>Natrialbaceae</taxon>
        <taxon>Natronobacterium</taxon>
    </lineage>
</organism>
<keyword evidence="5" id="KW-1185">Reference proteome</keyword>
<evidence type="ECO:0000313" key="6">
    <source>
        <dbReference type="Proteomes" id="UP000186547"/>
    </source>
</evidence>
<dbReference type="RefSeq" id="WP_007142813.1">
    <property type="nucleotide sequence ID" value="NZ_AOLZ01000056.1"/>
</dbReference>